<dbReference type="PROSITE" id="PS50222">
    <property type="entry name" value="EF_HAND_2"/>
    <property type="match status" value="4"/>
</dbReference>
<name>A0A6J1L0C4_CUCMA</name>
<dbReference type="InterPro" id="IPR011992">
    <property type="entry name" value="EF-hand-dom_pair"/>
</dbReference>
<feature type="domain" description="EF-hand" evidence="6">
    <location>
        <begin position="159"/>
        <end position="194"/>
    </location>
</feature>
<evidence type="ECO:0000313" key="7">
    <source>
        <dbReference type="Proteomes" id="UP000504608"/>
    </source>
</evidence>
<dbReference type="InterPro" id="IPR018247">
    <property type="entry name" value="EF_Hand_1_Ca_BS"/>
</dbReference>
<evidence type="ECO:0000259" key="6">
    <source>
        <dbReference type="PROSITE" id="PS50222"/>
    </source>
</evidence>
<dbReference type="Pfam" id="PF13499">
    <property type="entry name" value="EF-hand_7"/>
    <property type="match status" value="2"/>
</dbReference>
<dbReference type="OrthoDB" id="26525at2759"/>
<dbReference type="FunFam" id="1.10.238.10:FF:000089">
    <property type="entry name" value="calmodulin-like protein 3"/>
    <property type="match status" value="1"/>
</dbReference>
<keyword evidence="3" id="KW-0677">Repeat</keyword>
<dbReference type="PROSITE" id="PS00018">
    <property type="entry name" value="EF_HAND_1"/>
    <property type="match status" value="4"/>
</dbReference>
<evidence type="ECO:0000256" key="5">
    <source>
        <dbReference type="SAM" id="MobiDB-lite"/>
    </source>
</evidence>
<feature type="domain" description="EF-hand" evidence="6">
    <location>
        <begin position="123"/>
        <end position="158"/>
    </location>
</feature>
<proteinExistence type="predicted"/>
<dbReference type="GO" id="GO:0005737">
    <property type="term" value="C:cytoplasm"/>
    <property type="evidence" value="ECO:0007669"/>
    <property type="project" value="UniProtKB-ARBA"/>
</dbReference>
<evidence type="ECO:0000256" key="4">
    <source>
        <dbReference type="ARBA" id="ARBA00022837"/>
    </source>
</evidence>
<dbReference type="InterPro" id="IPR002048">
    <property type="entry name" value="EF_hand_dom"/>
</dbReference>
<dbReference type="PANTHER" id="PTHR10891">
    <property type="entry name" value="EF-HAND CALCIUM-BINDING DOMAIN CONTAINING PROTEIN"/>
    <property type="match status" value="1"/>
</dbReference>
<sequence length="195" mass="21721">MKNKGRSVLSLFTSCSPKRQLKQIPSSTQPKQRFKSISDSSASSKHVQVNLEEIKWAFEKFDTNKDGKISFEEYKAAHRAMSGSQEISDVEAAKSFKFVDADGDGFVELKEFVELYTMSGGEVKMGDVQSAFKVYDSNGDGRISAEEVMEIMKILGESTTLKACRQMVKGVDKDGDGFIDIDEFSSLMGTYSFKH</sequence>
<protein>
    <submittedName>
        <fullName evidence="8">Calmodulin-like protein 1</fullName>
    </submittedName>
</protein>
<feature type="compositionally biased region" description="Polar residues" evidence="5">
    <location>
        <begin position="19"/>
        <end position="31"/>
    </location>
</feature>
<comment type="function">
    <text evidence="1">Potential calcium sensor.</text>
</comment>
<evidence type="ECO:0000256" key="3">
    <source>
        <dbReference type="ARBA" id="ARBA00022737"/>
    </source>
</evidence>
<dbReference type="SMART" id="SM00054">
    <property type="entry name" value="EFh"/>
    <property type="match status" value="4"/>
</dbReference>
<feature type="domain" description="EF-hand" evidence="6">
    <location>
        <begin position="49"/>
        <end position="84"/>
    </location>
</feature>
<gene>
    <name evidence="8" type="primary">LOC111499885</name>
</gene>
<feature type="domain" description="EF-hand" evidence="6">
    <location>
        <begin position="87"/>
        <end position="122"/>
    </location>
</feature>
<reference evidence="8" key="1">
    <citation type="submission" date="2025-08" db="UniProtKB">
        <authorList>
            <consortium name="RefSeq"/>
        </authorList>
    </citation>
    <scope>IDENTIFICATION</scope>
    <source>
        <tissue evidence="8">Young leaves</tissue>
    </source>
</reference>
<evidence type="ECO:0000256" key="2">
    <source>
        <dbReference type="ARBA" id="ARBA00022723"/>
    </source>
</evidence>
<keyword evidence="2" id="KW-0479">Metal-binding</keyword>
<dbReference type="KEGG" id="cmax:111499885"/>
<feature type="region of interest" description="Disordered" evidence="5">
    <location>
        <begin position="19"/>
        <end position="45"/>
    </location>
</feature>
<dbReference type="GO" id="GO:0005509">
    <property type="term" value="F:calcium ion binding"/>
    <property type="evidence" value="ECO:0007669"/>
    <property type="project" value="InterPro"/>
</dbReference>
<dbReference type="GeneID" id="111499885"/>
<dbReference type="AlphaFoldDB" id="A0A6J1L0C4"/>
<dbReference type="Gene3D" id="1.10.238.10">
    <property type="entry name" value="EF-hand"/>
    <property type="match status" value="2"/>
</dbReference>
<evidence type="ECO:0000256" key="1">
    <source>
        <dbReference type="ARBA" id="ARBA00003291"/>
    </source>
</evidence>
<evidence type="ECO:0000313" key="8">
    <source>
        <dbReference type="RefSeq" id="XP_023007371.1"/>
    </source>
</evidence>
<dbReference type="InterPro" id="IPR039647">
    <property type="entry name" value="EF_hand_pair_protein_CML-like"/>
</dbReference>
<dbReference type="SUPFAM" id="SSF47473">
    <property type="entry name" value="EF-hand"/>
    <property type="match status" value="1"/>
</dbReference>
<keyword evidence="7" id="KW-1185">Reference proteome</keyword>
<dbReference type="CDD" id="cd00051">
    <property type="entry name" value="EFh"/>
    <property type="match status" value="2"/>
</dbReference>
<dbReference type="RefSeq" id="XP_023007371.1">
    <property type="nucleotide sequence ID" value="XM_023151603.1"/>
</dbReference>
<accession>A0A6J1L0C4</accession>
<organism evidence="7 8">
    <name type="scientific">Cucurbita maxima</name>
    <name type="common">Pumpkin</name>
    <name type="synonym">Winter squash</name>
    <dbReference type="NCBI Taxonomy" id="3661"/>
    <lineage>
        <taxon>Eukaryota</taxon>
        <taxon>Viridiplantae</taxon>
        <taxon>Streptophyta</taxon>
        <taxon>Embryophyta</taxon>
        <taxon>Tracheophyta</taxon>
        <taxon>Spermatophyta</taxon>
        <taxon>Magnoliopsida</taxon>
        <taxon>eudicotyledons</taxon>
        <taxon>Gunneridae</taxon>
        <taxon>Pentapetalae</taxon>
        <taxon>rosids</taxon>
        <taxon>fabids</taxon>
        <taxon>Cucurbitales</taxon>
        <taxon>Cucurbitaceae</taxon>
        <taxon>Cucurbiteae</taxon>
        <taxon>Cucurbita</taxon>
    </lineage>
</organism>
<keyword evidence="4" id="KW-0106">Calcium</keyword>
<dbReference type="Proteomes" id="UP000504608">
    <property type="component" value="Unplaced"/>
</dbReference>